<dbReference type="PANTHER" id="PTHR10871:SF1">
    <property type="entry name" value="SMALL RIBOSOMAL SUBUNIT PROTEIN US13M"/>
    <property type="match status" value="1"/>
</dbReference>
<dbReference type="FunFam" id="1.10.8.50:FF:000001">
    <property type="entry name" value="30S ribosomal protein S13"/>
    <property type="match status" value="1"/>
</dbReference>
<dbReference type="PANTHER" id="PTHR10871">
    <property type="entry name" value="30S RIBOSOMAL PROTEIN S13/40S RIBOSOMAL PROTEIN S18"/>
    <property type="match status" value="1"/>
</dbReference>
<reference evidence="5" key="1">
    <citation type="submission" date="2021-01" db="EMBL/GenBank/DDBJ databases">
        <authorList>
            <person name="Corre E."/>
            <person name="Pelletier E."/>
            <person name="Niang G."/>
            <person name="Scheremetjew M."/>
            <person name="Finn R."/>
            <person name="Kale V."/>
            <person name="Holt S."/>
            <person name="Cochrane G."/>
            <person name="Meng A."/>
            <person name="Brown T."/>
            <person name="Cohen L."/>
        </authorList>
    </citation>
    <scope>NUCLEOTIDE SEQUENCE</scope>
    <source>
        <strain evidence="5">CCMP622</strain>
    </source>
</reference>
<dbReference type="SUPFAM" id="SSF46946">
    <property type="entry name" value="S13-like H2TH domain"/>
    <property type="match status" value="1"/>
</dbReference>
<evidence type="ECO:0000256" key="1">
    <source>
        <dbReference type="ARBA" id="ARBA00008080"/>
    </source>
</evidence>
<evidence type="ECO:0000256" key="3">
    <source>
        <dbReference type="ARBA" id="ARBA00023274"/>
    </source>
</evidence>
<dbReference type="InterPro" id="IPR010979">
    <property type="entry name" value="Ribosomal_uS13-like_H2TH"/>
</dbReference>
<evidence type="ECO:0000256" key="2">
    <source>
        <dbReference type="ARBA" id="ARBA00022980"/>
    </source>
</evidence>
<dbReference type="PROSITE" id="PS00646">
    <property type="entry name" value="RIBOSOMAL_S13_1"/>
    <property type="match status" value="1"/>
</dbReference>
<proteinExistence type="inferred from homology"/>
<gene>
    <name evidence="5" type="ORF">LSP00402_LOCUS13591</name>
</gene>
<organism evidence="5">
    <name type="scientific">Lotharella oceanica</name>
    <dbReference type="NCBI Taxonomy" id="641309"/>
    <lineage>
        <taxon>Eukaryota</taxon>
        <taxon>Sar</taxon>
        <taxon>Rhizaria</taxon>
        <taxon>Cercozoa</taxon>
        <taxon>Chlorarachniophyceae</taxon>
        <taxon>Lotharella</taxon>
    </lineage>
</organism>
<accession>A0A7S2XC83</accession>
<evidence type="ECO:0000256" key="4">
    <source>
        <dbReference type="RuleBase" id="RU003830"/>
    </source>
</evidence>
<keyword evidence="2 4" id="KW-0689">Ribosomal protein</keyword>
<dbReference type="GO" id="GO:0005739">
    <property type="term" value="C:mitochondrion"/>
    <property type="evidence" value="ECO:0007669"/>
    <property type="project" value="TreeGrafter"/>
</dbReference>
<sequence>MASNTRRILGVALRDKQSIHIALTGVYGLGRFMAKTVCAKLGLNPMTRVKDIHPTMLHTIGKTVESEYIVQNDLKDQMKSDIMRLVNMRCYRGIRHAQGLPLRGQRTSTNGKTAKKMAGRRANLLGIKYPAIGRPKKQKGKK</sequence>
<keyword evidence="3 4" id="KW-0687">Ribonucleoprotein</keyword>
<dbReference type="Gene3D" id="1.10.8.50">
    <property type="match status" value="1"/>
</dbReference>
<dbReference type="InterPro" id="IPR018269">
    <property type="entry name" value="Ribosomal_uS13_CS"/>
</dbReference>
<dbReference type="HAMAP" id="MF_01315">
    <property type="entry name" value="Ribosomal_uS13"/>
    <property type="match status" value="1"/>
</dbReference>
<dbReference type="GO" id="GO:0015935">
    <property type="term" value="C:small ribosomal subunit"/>
    <property type="evidence" value="ECO:0007669"/>
    <property type="project" value="TreeGrafter"/>
</dbReference>
<protein>
    <recommendedName>
        <fullName evidence="6">30S ribosomal protein S13</fullName>
    </recommendedName>
</protein>
<evidence type="ECO:0008006" key="6">
    <source>
        <dbReference type="Google" id="ProtNLM"/>
    </source>
</evidence>
<dbReference type="EMBL" id="HBHP01021839">
    <property type="protein sequence ID" value="CAD9769608.1"/>
    <property type="molecule type" value="Transcribed_RNA"/>
</dbReference>
<dbReference type="AlphaFoldDB" id="A0A7S2XC83"/>
<dbReference type="InterPro" id="IPR027437">
    <property type="entry name" value="Rbsml_uS13_C"/>
</dbReference>
<dbReference type="GO" id="GO:0003735">
    <property type="term" value="F:structural constituent of ribosome"/>
    <property type="evidence" value="ECO:0007669"/>
    <property type="project" value="InterPro"/>
</dbReference>
<dbReference type="GO" id="GO:0003723">
    <property type="term" value="F:RNA binding"/>
    <property type="evidence" value="ECO:0007669"/>
    <property type="project" value="InterPro"/>
</dbReference>
<dbReference type="PROSITE" id="PS50159">
    <property type="entry name" value="RIBOSOMAL_S13_2"/>
    <property type="match status" value="1"/>
</dbReference>
<dbReference type="InterPro" id="IPR001892">
    <property type="entry name" value="Ribosomal_uS13"/>
</dbReference>
<dbReference type="Pfam" id="PF00416">
    <property type="entry name" value="Ribosomal_S13"/>
    <property type="match status" value="1"/>
</dbReference>
<comment type="similarity">
    <text evidence="1 4">Belongs to the universal ribosomal protein uS13 family.</text>
</comment>
<evidence type="ECO:0000313" key="5">
    <source>
        <dbReference type="EMBL" id="CAD9769608.1"/>
    </source>
</evidence>
<dbReference type="PIRSF" id="PIRSF002134">
    <property type="entry name" value="Ribosomal_S13"/>
    <property type="match status" value="1"/>
</dbReference>
<dbReference type="Gene3D" id="4.10.910.10">
    <property type="entry name" value="30s ribosomal protein s13, domain 2"/>
    <property type="match status" value="1"/>
</dbReference>
<name>A0A7S2XC83_9EUKA</name>
<dbReference type="GO" id="GO:0006412">
    <property type="term" value="P:translation"/>
    <property type="evidence" value="ECO:0007669"/>
    <property type="project" value="InterPro"/>
</dbReference>